<keyword evidence="1" id="KW-1133">Transmembrane helix</keyword>
<name>A0A8X6LLY1_TRICU</name>
<organism evidence="2 3">
    <name type="scientific">Trichonephila clavata</name>
    <name type="common">Joro spider</name>
    <name type="synonym">Nephila clavata</name>
    <dbReference type="NCBI Taxonomy" id="2740835"/>
    <lineage>
        <taxon>Eukaryota</taxon>
        <taxon>Metazoa</taxon>
        <taxon>Ecdysozoa</taxon>
        <taxon>Arthropoda</taxon>
        <taxon>Chelicerata</taxon>
        <taxon>Arachnida</taxon>
        <taxon>Araneae</taxon>
        <taxon>Araneomorphae</taxon>
        <taxon>Entelegynae</taxon>
        <taxon>Araneoidea</taxon>
        <taxon>Nephilidae</taxon>
        <taxon>Trichonephila</taxon>
    </lineage>
</organism>
<evidence type="ECO:0000256" key="1">
    <source>
        <dbReference type="SAM" id="Phobius"/>
    </source>
</evidence>
<evidence type="ECO:0000313" key="2">
    <source>
        <dbReference type="EMBL" id="GFR13222.1"/>
    </source>
</evidence>
<protein>
    <submittedName>
        <fullName evidence="2">Uncharacterized protein</fullName>
    </submittedName>
</protein>
<dbReference type="OrthoDB" id="10524057at2759"/>
<dbReference type="AlphaFoldDB" id="A0A8X6LLY1"/>
<accession>A0A8X6LLY1</accession>
<gene>
    <name evidence="2" type="ORF">TNCT_734471</name>
</gene>
<reference evidence="2" key="1">
    <citation type="submission" date="2020-07" db="EMBL/GenBank/DDBJ databases">
        <title>Multicomponent nature underlies the extraordinary mechanical properties of spider dragline silk.</title>
        <authorList>
            <person name="Kono N."/>
            <person name="Nakamura H."/>
            <person name="Mori M."/>
            <person name="Yoshida Y."/>
            <person name="Ohtoshi R."/>
            <person name="Malay A.D."/>
            <person name="Moran D.A.P."/>
            <person name="Tomita M."/>
            <person name="Numata K."/>
            <person name="Arakawa K."/>
        </authorList>
    </citation>
    <scope>NUCLEOTIDE SEQUENCE</scope>
</reference>
<keyword evidence="1" id="KW-0812">Transmembrane</keyword>
<feature type="transmembrane region" description="Helical" evidence="1">
    <location>
        <begin position="41"/>
        <end position="60"/>
    </location>
</feature>
<sequence>MICDMFDMSAIIGDDVVQTNSEILPDPLMCRNIDAAKTSRMAVFNSAMVWGLLLYTLSLIKPLKKESYVFSPKNMVAN</sequence>
<keyword evidence="3" id="KW-1185">Reference proteome</keyword>
<keyword evidence="1" id="KW-0472">Membrane</keyword>
<dbReference type="Proteomes" id="UP000887116">
    <property type="component" value="Unassembled WGS sequence"/>
</dbReference>
<comment type="caution">
    <text evidence="2">The sequence shown here is derived from an EMBL/GenBank/DDBJ whole genome shotgun (WGS) entry which is preliminary data.</text>
</comment>
<dbReference type="EMBL" id="BMAO01026899">
    <property type="protein sequence ID" value="GFR13222.1"/>
    <property type="molecule type" value="Genomic_DNA"/>
</dbReference>
<evidence type="ECO:0000313" key="3">
    <source>
        <dbReference type="Proteomes" id="UP000887116"/>
    </source>
</evidence>
<proteinExistence type="predicted"/>